<dbReference type="Gene3D" id="2.40.160.220">
    <property type="match status" value="1"/>
</dbReference>
<organism evidence="1">
    <name type="scientific">Wenzhou levi-like virus 2</name>
    <dbReference type="NCBI Taxonomy" id="1923568"/>
    <lineage>
        <taxon>Viruses</taxon>
        <taxon>Riboviria</taxon>
    </lineage>
</organism>
<evidence type="ECO:0000313" key="1">
    <source>
        <dbReference type="EMBL" id="APG77276.1"/>
    </source>
</evidence>
<reference evidence="1" key="1">
    <citation type="journal article" date="2016" name="Nature">
        <title>Redefining the invertebrate RNA virosphere.</title>
        <authorList>
            <person name="Shi M."/>
            <person name="Lin X.D."/>
            <person name="Tian J.H."/>
            <person name="Chen L.J."/>
            <person name="Chen X."/>
            <person name="Li C.X."/>
            <person name="Qin X.C."/>
            <person name="Li J."/>
            <person name="Cao J.P."/>
            <person name="Eden J.S."/>
            <person name="Buchmann J."/>
            <person name="Wang W."/>
            <person name="Xu J."/>
            <person name="Holmes E.C."/>
            <person name="Zhang Y.Z."/>
        </authorList>
    </citation>
    <scope>NUCLEOTIDE SEQUENCE</scope>
    <source>
        <strain evidence="1">WZFSL82775</strain>
    </source>
</reference>
<sequence>MFADPTSQALGPTVSSTGGTATSYARIRTDGYSSEYSTADRAYELAIKHNLGSRLRSEIRFTKNSTYTDPTTGLVVPVSATVYAVINRPQAGFTTTDIKAIVNSLSAFLGVTANQDKILALES</sequence>
<name>A0A1L3KIX4_9VIRU</name>
<dbReference type="EMBL" id="KX883611">
    <property type="protein sequence ID" value="APG77276.1"/>
    <property type="molecule type" value="Genomic_RNA"/>
</dbReference>
<protein>
    <submittedName>
        <fullName evidence="1">Uncharacterized protein</fullName>
    </submittedName>
</protein>
<proteinExistence type="predicted"/>
<accession>A0A1L3KIX4</accession>